<evidence type="ECO:0000259" key="2">
    <source>
        <dbReference type="PROSITE" id="PS50983"/>
    </source>
</evidence>
<sequence>MKLFLTGLLCLLSFWGQAKTPTVITDLQDRKVTVNLPVEKLFLVDSRDILPVDIAAGKSGISRITGWSDSLTQYAPDLKEAYFSVLPELEKIPTLKKTREAGLQVEKLIELAPEVIIMHKANYGAMRDSQILPQLEAAGIQVIFIDFRMDIVKNTPKSILLLGELLGTQERSAQFAALYQEKLSAIESQLTEPFPSVLIEANAGLFADNCCQLYGRSGYGVLASLAGGNNLVADSFPAKGADSSIENIITLNPEFYFLTGADWHNFNRRSIAVRLGYRANKSDAQKQLAVLLDRQGISSLTSVKEKRVMAIYHNFYNNPMNIFAIEAMAKFMHPERFSTLNPEQNLTDFQQQFTQLRTDGVFWVTLPLK</sequence>
<protein>
    <submittedName>
        <fullName evidence="3">ABC transporter substrate-binding protein</fullName>
    </submittedName>
</protein>
<keyword evidence="1" id="KW-0732">Signal</keyword>
<name>A0AAW9VCH2_9GAMM</name>
<dbReference type="InterPro" id="IPR050902">
    <property type="entry name" value="ABC_Transporter_SBP"/>
</dbReference>
<dbReference type="Gene3D" id="3.40.50.1980">
    <property type="entry name" value="Nitrogenase molybdenum iron protein domain"/>
    <property type="match status" value="2"/>
</dbReference>
<reference evidence="3 4" key="1">
    <citation type="submission" date="2019-10" db="EMBL/GenBank/DDBJ databases">
        <title>Comparative genomic analysis of Providencia.</title>
        <authorList>
            <person name="Yuan C."/>
            <person name="Wei Y."/>
            <person name="Yin Z."/>
        </authorList>
    </citation>
    <scope>NUCLEOTIDE SEQUENCE [LARGE SCALE GENOMIC DNA]</scope>
    <source>
        <strain evidence="4">wls1934</strain>
    </source>
</reference>
<organism evidence="3 4">
    <name type="scientific">Providencia alcalifaciens</name>
    <dbReference type="NCBI Taxonomy" id="126385"/>
    <lineage>
        <taxon>Bacteria</taxon>
        <taxon>Pseudomonadati</taxon>
        <taxon>Pseudomonadota</taxon>
        <taxon>Gammaproteobacteria</taxon>
        <taxon>Enterobacterales</taxon>
        <taxon>Morganellaceae</taxon>
        <taxon>Providencia</taxon>
    </lineage>
</organism>
<comment type="caution">
    <text evidence="3">The sequence shown here is derived from an EMBL/GenBank/DDBJ whole genome shotgun (WGS) entry which is preliminary data.</text>
</comment>
<dbReference type="Proteomes" id="UP000449944">
    <property type="component" value="Unassembled WGS sequence"/>
</dbReference>
<evidence type="ECO:0000256" key="1">
    <source>
        <dbReference type="SAM" id="SignalP"/>
    </source>
</evidence>
<feature type="domain" description="Fe/B12 periplasmic-binding" evidence="2">
    <location>
        <begin position="41"/>
        <end position="340"/>
    </location>
</feature>
<dbReference type="SUPFAM" id="SSF53807">
    <property type="entry name" value="Helical backbone' metal receptor"/>
    <property type="match status" value="1"/>
</dbReference>
<dbReference type="EMBL" id="WLUB01000049">
    <property type="protein sequence ID" value="MTC35838.1"/>
    <property type="molecule type" value="Genomic_DNA"/>
</dbReference>
<feature type="chain" id="PRO_5043779598" evidence="1">
    <location>
        <begin position="19"/>
        <end position="369"/>
    </location>
</feature>
<evidence type="ECO:0000313" key="3">
    <source>
        <dbReference type="EMBL" id="MTC35838.1"/>
    </source>
</evidence>
<dbReference type="Pfam" id="PF01497">
    <property type="entry name" value="Peripla_BP_2"/>
    <property type="match status" value="1"/>
</dbReference>
<dbReference type="AlphaFoldDB" id="A0AAW9VCH2"/>
<dbReference type="InterPro" id="IPR002491">
    <property type="entry name" value="ABC_transptr_periplasmic_BD"/>
</dbReference>
<dbReference type="PANTHER" id="PTHR30535:SF34">
    <property type="entry name" value="MOLYBDATE-BINDING PROTEIN MOLA"/>
    <property type="match status" value="1"/>
</dbReference>
<gene>
    <name evidence="3" type="ORF">GKR67_14620</name>
</gene>
<dbReference type="PANTHER" id="PTHR30535">
    <property type="entry name" value="VITAMIN B12-BINDING PROTEIN"/>
    <property type="match status" value="1"/>
</dbReference>
<evidence type="ECO:0000313" key="4">
    <source>
        <dbReference type="Proteomes" id="UP000449944"/>
    </source>
</evidence>
<accession>A0AAW9VCH2</accession>
<feature type="signal peptide" evidence="1">
    <location>
        <begin position="1"/>
        <end position="18"/>
    </location>
</feature>
<proteinExistence type="predicted"/>
<dbReference type="PROSITE" id="PS50983">
    <property type="entry name" value="FE_B12_PBP"/>
    <property type="match status" value="1"/>
</dbReference>